<name>A0AA94TLX9_9BACT</name>
<proteinExistence type="predicted"/>
<dbReference type="EMBL" id="SOBK01000001">
    <property type="protein sequence ID" value="TDT92001.1"/>
    <property type="molecule type" value="Genomic_DNA"/>
</dbReference>
<protein>
    <submittedName>
        <fullName evidence="2">Uncharacterized protein</fullName>
    </submittedName>
</protein>
<feature type="region of interest" description="Disordered" evidence="1">
    <location>
        <begin position="175"/>
        <end position="196"/>
    </location>
</feature>
<accession>A0AA94TLX9</accession>
<reference evidence="2 3" key="1">
    <citation type="submission" date="2019-03" db="EMBL/GenBank/DDBJ databases">
        <title>Genomic Encyclopedia of Type Strains, Phase IV (KMG-IV): sequencing the most valuable type-strain genomes for metagenomic binning, comparative biology and taxonomic classification.</title>
        <authorList>
            <person name="Goeker M."/>
        </authorList>
    </citation>
    <scope>NUCLEOTIDE SEQUENCE [LARGE SCALE GENOMIC DNA]</scope>
    <source>
        <strain evidence="2 3">DSM 101483</strain>
    </source>
</reference>
<organism evidence="2 3">
    <name type="scientific">Pseudodesulfovibrio indicus</name>
    <dbReference type="NCBI Taxonomy" id="1716143"/>
    <lineage>
        <taxon>Bacteria</taxon>
        <taxon>Pseudomonadati</taxon>
        <taxon>Thermodesulfobacteriota</taxon>
        <taxon>Desulfovibrionia</taxon>
        <taxon>Desulfovibrionales</taxon>
        <taxon>Desulfovibrionaceae</taxon>
    </lineage>
</organism>
<evidence type="ECO:0000313" key="3">
    <source>
        <dbReference type="Proteomes" id="UP000295506"/>
    </source>
</evidence>
<feature type="region of interest" description="Disordered" evidence="1">
    <location>
        <begin position="90"/>
        <end position="110"/>
    </location>
</feature>
<comment type="caution">
    <text evidence="2">The sequence shown here is derived from an EMBL/GenBank/DDBJ whole genome shotgun (WGS) entry which is preliminary data.</text>
</comment>
<dbReference type="AlphaFoldDB" id="A0AA94TLX9"/>
<sequence length="196" mass="22069">MPLGLVCTKRFRLIKTSREFNSAHVWPKGCVLRKTAVFSLSDPGIWKCCQQAQEKDSRIVINCSDASELIGIDKTGSRWRATRDNLSPRRKGCFQPFRPTSPSGETCHKSAGQRIWRTALPSPRRGSPHGRGLSSGKYGFFGAFHRPYHAFGRHSVAFHRHCRVSAEMAEKPVIRSSQITTGPSAQWPEGDEYERI</sequence>
<gene>
    <name evidence="2" type="ORF">EDC59_101405</name>
</gene>
<evidence type="ECO:0000313" key="2">
    <source>
        <dbReference type="EMBL" id="TDT92001.1"/>
    </source>
</evidence>
<feature type="compositionally biased region" description="Polar residues" evidence="1">
    <location>
        <begin position="175"/>
        <end position="184"/>
    </location>
</feature>
<dbReference type="Proteomes" id="UP000295506">
    <property type="component" value="Unassembled WGS sequence"/>
</dbReference>
<evidence type="ECO:0000256" key="1">
    <source>
        <dbReference type="SAM" id="MobiDB-lite"/>
    </source>
</evidence>